<feature type="domain" description="CBM6" evidence="1">
    <location>
        <begin position="389"/>
        <end position="512"/>
    </location>
</feature>
<dbReference type="SUPFAM" id="SSF49785">
    <property type="entry name" value="Galactose-binding domain-like"/>
    <property type="match status" value="1"/>
</dbReference>
<reference evidence="2 3" key="1">
    <citation type="submission" date="2018-04" db="EMBL/GenBank/DDBJ databases">
        <title>Adhaeribacter sp. HMF7616 genome sequencing and assembly.</title>
        <authorList>
            <person name="Kang H."/>
            <person name="Kang J."/>
            <person name="Cha I."/>
            <person name="Kim H."/>
            <person name="Joh K."/>
        </authorList>
    </citation>
    <scope>NUCLEOTIDE SEQUENCE [LARGE SCALE GENOMIC DNA]</scope>
    <source>
        <strain evidence="2 3">HMF7616</strain>
    </source>
</reference>
<comment type="caution">
    <text evidence="2">The sequence shown here is derived from an EMBL/GenBank/DDBJ whole genome shotgun (WGS) entry which is preliminary data.</text>
</comment>
<dbReference type="Proteomes" id="UP000253919">
    <property type="component" value="Unassembled WGS sequence"/>
</dbReference>
<sequence length="624" mass="69378">MKIKLQVNILPRMQLKDIFLIFVFIYSHTNLFGQANKLLFKDDFSQNTMGVNWRPDLFWSIGNGVAYNNYDFSTLLSLRRFSAPSYVIETTVKGFSYAYGRQFHFTFGQANDTANQAYVVSYFPGTAGLLTLGRATDNIFYPTTLDQTVIYPAFEANRWQKFKIIKYKSGLIQVYLDKGAGYSSLPLLETIDSTYQQLGHFGWTVSTQTAPLTFTVDQVEARTPAIEKPAVREKPVEDNLISQVIATNNKPYPITKLQTGTKLYSDRDYTITALPAYLQGASFIQTANNEKHNTQADFLAVFLKKSVVAYVAYDSRATALPAWLADWEKTNDSITTSDSGTNYFKIYSKVLENGGYIPRLFLFGGNLASPATGAKTNYLVAVVEEPAFKILEAEKAKVIGAKIANNHTGYSGTGFVDFIHKEGDYIEWTTQTQIPGTHVLSFVFSNASKAERFLAVTVDGKDAGIHSFIPITSWDSWASYSAPQVYLTSGQHKIRVTAIGTSGPNLDCVSLSYMSASRQEQLAGRYAKKSPAQPKFFPSEVKALAYPNPFTNKATITYSLPEQAAVYLTVYNQQGHQVAVLVNQVQPAGNYNALFNGASLPKGLYLYRLQVGVKALESGKLWKQ</sequence>
<protein>
    <submittedName>
        <fullName evidence="2">Dextranase</fullName>
        <ecNumber evidence="2">3.2.1.11</ecNumber>
    </submittedName>
</protein>
<evidence type="ECO:0000313" key="3">
    <source>
        <dbReference type="Proteomes" id="UP000253919"/>
    </source>
</evidence>
<keyword evidence="2" id="KW-0326">Glycosidase</keyword>
<dbReference type="OrthoDB" id="1121506at2"/>
<evidence type="ECO:0000313" key="2">
    <source>
        <dbReference type="EMBL" id="RDC65695.1"/>
    </source>
</evidence>
<organism evidence="2 3">
    <name type="scientific">Adhaeribacter pallidiroseus</name>
    <dbReference type="NCBI Taxonomy" id="2072847"/>
    <lineage>
        <taxon>Bacteria</taxon>
        <taxon>Pseudomonadati</taxon>
        <taxon>Bacteroidota</taxon>
        <taxon>Cytophagia</taxon>
        <taxon>Cytophagales</taxon>
        <taxon>Hymenobacteraceae</taxon>
        <taxon>Adhaeribacter</taxon>
    </lineage>
</organism>
<name>A0A369QPU9_9BACT</name>
<dbReference type="PROSITE" id="PS51175">
    <property type="entry name" value="CBM6"/>
    <property type="match status" value="1"/>
</dbReference>
<dbReference type="GO" id="GO:0030246">
    <property type="term" value="F:carbohydrate binding"/>
    <property type="evidence" value="ECO:0007669"/>
    <property type="project" value="InterPro"/>
</dbReference>
<dbReference type="InterPro" id="IPR005084">
    <property type="entry name" value="CBM6"/>
</dbReference>
<dbReference type="InterPro" id="IPR008979">
    <property type="entry name" value="Galactose-bd-like_sf"/>
</dbReference>
<evidence type="ECO:0000259" key="1">
    <source>
        <dbReference type="PROSITE" id="PS51175"/>
    </source>
</evidence>
<dbReference type="AlphaFoldDB" id="A0A369QPU9"/>
<dbReference type="InterPro" id="IPR026444">
    <property type="entry name" value="Secre_tail"/>
</dbReference>
<dbReference type="GO" id="GO:0033904">
    <property type="term" value="F:dextranase activity"/>
    <property type="evidence" value="ECO:0007669"/>
    <property type="project" value="UniProtKB-EC"/>
</dbReference>
<dbReference type="NCBIfam" id="TIGR04183">
    <property type="entry name" value="Por_Secre_tail"/>
    <property type="match status" value="1"/>
</dbReference>
<gene>
    <name evidence="2" type="ORF">AHMF7616_04325</name>
</gene>
<dbReference type="EMBL" id="QASA01000001">
    <property type="protein sequence ID" value="RDC65695.1"/>
    <property type="molecule type" value="Genomic_DNA"/>
</dbReference>
<keyword evidence="2" id="KW-0378">Hydrolase</keyword>
<dbReference type="Pfam" id="PF18962">
    <property type="entry name" value="Por_Secre_tail"/>
    <property type="match status" value="1"/>
</dbReference>
<keyword evidence="3" id="KW-1185">Reference proteome</keyword>
<dbReference type="RefSeq" id="WP_158546218.1">
    <property type="nucleotide sequence ID" value="NZ_QASA01000001.1"/>
</dbReference>
<accession>A0A369QPU9</accession>
<dbReference type="EC" id="3.2.1.11" evidence="2"/>
<proteinExistence type="predicted"/>
<dbReference type="Gene3D" id="2.60.40.4070">
    <property type="match status" value="1"/>
</dbReference>
<dbReference type="Gene3D" id="2.60.120.260">
    <property type="entry name" value="Galactose-binding domain-like"/>
    <property type="match status" value="1"/>
</dbReference>